<feature type="transmembrane region" description="Helical" evidence="9">
    <location>
        <begin position="851"/>
        <end position="870"/>
    </location>
</feature>
<organism evidence="10 11">
    <name type="scientific">Triparma strigata</name>
    <dbReference type="NCBI Taxonomy" id="1606541"/>
    <lineage>
        <taxon>Eukaryota</taxon>
        <taxon>Sar</taxon>
        <taxon>Stramenopiles</taxon>
        <taxon>Ochrophyta</taxon>
        <taxon>Bolidophyceae</taxon>
        <taxon>Parmales</taxon>
        <taxon>Triparmaceae</taxon>
        <taxon>Triparma</taxon>
    </lineage>
</organism>
<keyword evidence="6 9" id="KW-0812">Transmembrane</keyword>
<evidence type="ECO:0000256" key="2">
    <source>
        <dbReference type="ARBA" id="ARBA00012543"/>
    </source>
</evidence>
<dbReference type="Proteomes" id="UP001165085">
    <property type="component" value="Unassembled WGS sequence"/>
</dbReference>
<dbReference type="GO" id="GO:0005886">
    <property type="term" value="C:plasma membrane"/>
    <property type="evidence" value="ECO:0007669"/>
    <property type="project" value="UniProtKB-SubCell"/>
</dbReference>
<sequence length="905" mass="101166">MLSYDWDTSPEQRRKVPFNYRYIPDKALSRAICFLSMMSLSFSHVMLRTFSCALLAVTDTRWLLYYLAADMGLFFLYKILRRDFFYFVNLTGIVRLIASVLARSSVKVMLDFTMLILVRGPSKMKEISAPLLPSHETARPSSSFSVTIGIPPLGQSVASRIQGKSPFAHSLASVLKPLPKDEHFVAALILAYNEEASDALTTLTDLWCQEQLLGGNKKILAVLVLDGVDRGPDNPRKIISKSMEDFLINIFPNSRPTWQEFESDFDESSNLILQNQDGSSGELAPVEFAEGMALQLIVLVKRTNRLKFNSHEWFLKGIAYHYRKQIPYVFLTDAGTGFDKNCLRHLVDHLSTSSEDVVAVTGRQRVKTAAMQSHGMICAEPLFGRAWWLRSLQAYEYEAGVSTFNGVFSLLGYMPVLPGPCALLKYHTCLEDGGIDEYLDLVNSPPSEGASDKELWQRGNENLAEDRILSFTIVFPSRLRAVRRTEWVPLALFYYDAELYLKHLCPQRRRWINGTYAAYLTVASRLDELVNRGAAPAPPKRSTSMDTTVTNMTDDQFGESLFNCCNREKTRWDNGLAVLRLRALHVLVRLQLSMHHITSLSPSLFGLAVRLSLLTLIKNSPHTSTLWEEDRDSRARIVCLFSDVAIWLGLRSWLNVHSTSKPGRVDTRIMLFYVLVVSFCYAILMAGLGEYTAHVDFDCSEELKNATTVAAATDCDFLPLFPLTLALIQFGCPLLLAIGYGFLAAIGNANSVRSLVANMWLSFGHVFGAVVPYVVSLPCYVSLMHLYSTSRLHDLSWGTRDTSIGEELAARQEAIESVASDFSRDVLLYNGFVLTFGFSLDLLFGPQSTAIILSIGAVAVVLPSLIHVVGSSIHLVIHLAGFWRTILCSMVVLLVTTICVTLFVK</sequence>
<feature type="transmembrane region" description="Helical" evidence="9">
    <location>
        <begin position="759"/>
        <end position="783"/>
    </location>
</feature>
<evidence type="ECO:0000256" key="3">
    <source>
        <dbReference type="ARBA" id="ARBA00022475"/>
    </source>
</evidence>
<dbReference type="GO" id="GO:0006031">
    <property type="term" value="P:chitin biosynthetic process"/>
    <property type="evidence" value="ECO:0007669"/>
    <property type="project" value="TreeGrafter"/>
</dbReference>
<dbReference type="OrthoDB" id="194953at2759"/>
<dbReference type="PANTHER" id="PTHR22914:SF9">
    <property type="entry name" value="CHITIN SYNTHASE 1"/>
    <property type="match status" value="1"/>
</dbReference>
<feature type="transmembrane region" description="Helical" evidence="9">
    <location>
        <begin position="826"/>
        <end position="844"/>
    </location>
</feature>
<evidence type="ECO:0000256" key="7">
    <source>
        <dbReference type="ARBA" id="ARBA00023136"/>
    </source>
</evidence>
<dbReference type="GO" id="GO:0004100">
    <property type="term" value="F:chitin synthase activity"/>
    <property type="evidence" value="ECO:0007669"/>
    <property type="project" value="UniProtKB-EC"/>
</dbReference>
<evidence type="ECO:0000313" key="11">
    <source>
        <dbReference type="Proteomes" id="UP001165085"/>
    </source>
</evidence>
<dbReference type="EC" id="2.4.1.16" evidence="2"/>
<evidence type="ECO:0000256" key="4">
    <source>
        <dbReference type="ARBA" id="ARBA00022676"/>
    </source>
</evidence>
<evidence type="ECO:0000256" key="5">
    <source>
        <dbReference type="ARBA" id="ARBA00022679"/>
    </source>
</evidence>
<evidence type="ECO:0000256" key="1">
    <source>
        <dbReference type="ARBA" id="ARBA00004651"/>
    </source>
</evidence>
<feature type="transmembrane region" description="Helical" evidence="9">
    <location>
        <begin position="882"/>
        <end position="904"/>
    </location>
</feature>
<feature type="transmembrane region" description="Helical" evidence="9">
    <location>
        <begin position="92"/>
        <end position="118"/>
    </location>
</feature>
<comment type="caution">
    <text evidence="10">The sequence shown here is derived from an EMBL/GenBank/DDBJ whole genome shotgun (WGS) entry which is preliminary data.</text>
</comment>
<protein>
    <recommendedName>
        <fullName evidence="2">chitin synthase</fullName>
        <ecNumber evidence="2">2.4.1.16</ecNumber>
    </recommendedName>
</protein>
<comment type="subcellular location">
    <subcellularLocation>
        <location evidence="1">Cell membrane</location>
        <topology evidence="1">Multi-pass membrane protein</topology>
    </subcellularLocation>
</comment>
<keyword evidence="9" id="KW-1133">Transmembrane helix</keyword>
<feature type="transmembrane region" description="Helical" evidence="9">
    <location>
        <begin position="592"/>
        <end position="613"/>
    </location>
</feature>
<name>A0A9W7BIA1_9STRA</name>
<accession>A0A9W7BIA1</accession>
<reference evidence="11" key="1">
    <citation type="journal article" date="2023" name="Commun. Biol.">
        <title>Genome analysis of Parmales, the sister group of diatoms, reveals the evolutionary specialization of diatoms from phago-mixotrophs to photoautotrophs.</title>
        <authorList>
            <person name="Ban H."/>
            <person name="Sato S."/>
            <person name="Yoshikawa S."/>
            <person name="Yamada K."/>
            <person name="Nakamura Y."/>
            <person name="Ichinomiya M."/>
            <person name="Sato N."/>
            <person name="Blanc-Mathieu R."/>
            <person name="Endo H."/>
            <person name="Kuwata A."/>
            <person name="Ogata H."/>
        </authorList>
    </citation>
    <scope>NUCLEOTIDE SEQUENCE [LARGE SCALE GENOMIC DNA]</scope>
    <source>
        <strain evidence="11">NIES 3701</strain>
    </source>
</reference>
<keyword evidence="8" id="KW-0961">Cell wall biogenesis/degradation</keyword>
<keyword evidence="4" id="KW-0328">Glycosyltransferase</keyword>
<evidence type="ECO:0000256" key="9">
    <source>
        <dbReference type="SAM" id="Phobius"/>
    </source>
</evidence>
<dbReference type="EMBL" id="BRXY01000388">
    <property type="protein sequence ID" value="GMH91646.1"/>
    <property type="molecule type" value="Genomic_DNA"/>
</dbReference>
<keyword evidence="5" id="KW-0808">Transferase</keyword>
<evidence type="ECO:0000256" key="8">
    <source>
        <dbReference type="ARBA" id="ARBA00023316"/>
    </source>
</evidence>
<feature type="transmembrane region" description="Helical" evidence="9">
    <location>
        <begin position="726"/>
        <end position="747"/>
    </location>
</feature>
<evidence type="ECO:0000256" key="6">
    <source>
        <dbReference type="ARBA" id="ARBA00022692"/>
    </source>
</evidence>
<dbReference type="AlphaFoldDB" id="A0A9W7BIA1"/>
<feature type="transmembrane region" description="Helical" evidence="9">
    <location>
        <begin position="62"/>
        <end position="80"/>
    </location>
</feature>
<feature type="transmembrane region" description="Helical" evidence="9">
    <location>
        <begin position="670"/>
        <end position="688"/>
    </location>
</feature>
<dbReference type="InterPro" id="IPR004835">
    <property type="entry name" value="Chitin_synth"/>
</dbReference>
<dbReference type="GO" id="GO:0071555">
    <property type="term" value="P:cell wall organization"/>
    <property type="evidence" value="ECO:0007669"/>
    <property type="project" value="UniProtKB-KW"/>
</dbReference>
<keyword evidence="3" id="KW-1003">Cell membrane</keyword>
<keyword evidence="11" id="KW-1185">Reference proteome</keyword>
<evidence type="ECO:0000313" key="10">
    <source>
        <dbReference type="EMBL" id="GMH91646.1"/>
    </source>
</evidence>
<keyword evidence="7 9" id="KW-0472">Membrane</keyword>
<dbReference type="PANTHER" id="PTHR22914">
    <property type="entry name" value="CHITIN SYNTHASE"/>
    <property type="match status" value="1"/>
</dbReference>
<feature type="transmembrane region" description="Helical" evidence="9">
    <location>
        <begin position="27"/>
        <end position="50"/>
    </location>
</feature>
<proteinExistence type="predicted"/>
<dbReference type="Pfam" id="PF01644">
    <property type="entry name" value="Chitin_synth_1"/>
    <property type="match status" value="1"/>
</dbReference>
<gene>
    <name evidence="10" type="ORF">TrST_g13826</name>
</gene>